<dbReference type="GO" id="GO:0016787">
    <property type="term" value="F:hydrolase activity"/>
    <property type="evidence" value="ECO:0007669"/>
    <property type="project" value="UniProtKB-KW"/>
</dbReference>
<comment type="caution">
    <text evidence="17">The sequence shown here is derived from an EMBL/GenBank/DDBJ whole genome shotgun (WGS) entry which is preliminary data.</text>
</comment>
<name>A0A2G8SJR8_9APHY</name>
<protein>
    <recommendedName>
        <fullName evidence="16">Integrase catalytic domain-containing protein</fullName>
    </recommendedName>
</protein>
<keyword evidence="8" id="KW-0694">RNA-binding</keyword>
<dbReference type="InterPro" id="IPR036397">
    <property type="entry name" value="RNaseH_sf"/>
</dbReference>
<evidence type="ECO:0000256" key="14">
    <source>
        <dbReference type="ARBA" id="ARBA00049244"/>
    </source>
</evidence>
<organism evidence="17 18">
    <name type="scientific">Ganoderma sinense ZZ0214-1</name>
    <dbReference type="NCBI Taxonomy" id="1077348"/>
    <lineage>
        <taxon>Eukaryota</taxon>
        <taxon>Fungi</taxon>
        <taxon>Dikarya</taxon>
        <taxon>Basidiomycota</taxon>
        <taxon>Agaricomycotina</taxon>
        <taxon>Agaricomycetes</taxon>
        <taxon>Polyporales</taxon>
        <taxon>Polyporaceae</taxon>
        <taxon>Ganoderma</taxon>
    </lineage>
</organism>
<dbReference type="GO" id="GO:0032196">
    <property type="term" value="P:transposition"/>
    <property type="evidence" value="ECO:0007669"/>
    <property type="project" value="UniProtKB-KW"/>
</dbReference>
<evidence type="ECO:0000256" key="9">
    <source>
        <dbReference type="ARBA" id="ARBA00022908"/>
    </source>
</evidence>
<dbReference type="PROSITE" id="PS50994">
    <property type="entry name" value="INTEGRASE"/>
    <property type="match status" value="1"/>
</dbReference>
<evidence type="ECO:0000256" key="15">
    <source>
        <dbReference type="SAM" id="MobiDB-lite"/>
    </source>
</evidence>
<keyword evidence="12" id="KW-0233">DNA recombination</keyword>
<comment type="catalytic activity">
    <reaction evidence="14">
        <text>DNA(n) + a 2'-deoxyribonucleoside 5'-triphosphate = DNA(n+1) + diphosphate</text>
        <dbReference type="Rhea" id="RHEA:22508"/>
        <dbReference type="Rhea" id="RHEA-COMP:17339"/>
        <dbReference type="Rhea" id="RHEA-COMP:17340"/>
        <dbReference type="ChEBI" id="CHEBI:33019"/>
        <dbReference type="ChEBI" id="CHEBI:61560"/>
        <dbReference type="ChEBI" id="CHEBI:173112"/>
        <dbReference type="EC" id="2.7.7.7"/>
    </reaction>
</comment>
<keyword evidence="3" id="KW-0540">Nuclease</keyword>
<keyword evidence="10" id="KW-0695">RNA-directed DNA polymerase</keyword>
<accession>A0A2G8SJR8</accession>
<dbReference type="PANTHER" id="PTHR42648">
    <property type="entry name" value="TRANSPOSASE, PUTATIVE-RELATED"/>
    <property type="match status" value="1"/>
</dbReference>
<keyword evidence="7" id="KW-0460">Magnesium</keyword>
<dbReference type="AlphaFoldDB" id="A0A2G8SJR8"/>
<dbReference type="GO" id="GO:0005634">
    <property type="term" value="C:nucleus"/>
    <property type="evidence" value="ECO:0007669"/>
    <property type="project" value="UniProtKB-ARBA"/>
</dbReference>
<evidence type="ECO:0000256" key="5">
    <source>
        <dbReference type="ARBA" id="ARBA00022759"/>
    </source>
</evidence>
<evidence type="ECO:0000256" key="6">
    <source>
        <dbReference type="ARBA" id="ARBA00022801"/>
    </source>
</evidence>
<dbReference type="GO" id="GO:0006310">
    <property type="term" value="P:DNA recombination"/>
    <property type="evidence" value="ECO:0007669"/>
    <property type="project" value="UniProtKB-KW"/>
</dbReference>
<comment type="catalytic activity">
    <reaction evidence="13">
        <text>DNA(n) + a 2'-deoxyribonucleoside 5'-triphosphate = DNA(n+1) + diphosphate</text>
        <dbReference type="Rhea" id="RHEA:22508"/>
        <dbReference type="Rhea" id="RHEA-COMP:17339"/>
        <dbReference type="Rhea" id="RHEA-COMP:17340"/>
        <dbReference type="ChEBI" id="CHEBI:33019"/>
        <dbReference type="ChEBI" id="CHEBI:61560"/>
        <dbReference type="ChEBI" id="CHEBI:173112"/>
        <dbReference type="EC" id="2.7.7.49"/>
    </reaction>
</comment>
<dbReference type="InterPro" id="IPR001584">
    <property type="entry name" value="Integrase_cat-core"/>
</dbReference>
<dbReference type="InterPro" id="IPR012337">
    <property type="entry name" value="RNaseH-like_sf"/>
</dbReference>
<evidence type="ECO:0000313" key="18">
    <source>
        <dbReference type="Proteomes" id="UP000230002"/>
    </source>
</evidence>
<dbReference type="GO" id="GO:0004519">
    <property type="term" value="F:endonuclease activity"/>
    <property type="evidence" value="ECO:0007669"/>
    <property type="project" value="UniProtKB-KW"/>
</dbReference>
<evidence type="ECO:0000256" key="8">
    <source>
        <dbReference type="ARBA" id="ARBA00022884"/>
    </source>
</evidence>
<evidence type="ECO:0000256" key="12">
    <source>
        <dbReference type="ARBA" id="ARBA00023172"/>
    </source>
</evidence>
<evidence type="ECO:0000256" key="13">
    <source>
        <dbReference type="ARBA" id="ARBA00048173"/>
    </source>
</evidence>
<keyword evidence="9" id="KW-0229">DNA integration</keyword>
<dbReference type="InterPro" id="IPR039537">
    <property type="entry name" value="Retrotran_Ty1/copia-like"/>
</dbReference>
<evidence type="ECO:0000256" key="3">
    <source>
        <dbReference type="ARBA" id="ARBA00022722"/>
    </source>
</evidence>
<dbReference type="PANTHER" id="PTHR42648:SF11">
    <property type="entry name" value="TRANSPOSON TY4-P GAG-POL POLYPROTEIN"/>
    <property type="match status" value="1"/>
</dbReference>
<keyword evidence="5" id="KW-0255">Endonuclease</keyword>
<dbReference type="GO" id="GO:0003887">
    <property type="term" value="F:DNA-directed DNA polymerase activity"/>
    <property type="evidence" value="ECO:0007669"/>
    <property type="project" value="UniProtKB-KW"/>
</dbReference>
<gene>
    <name evidence="17" type="ORF">GSI_03717</name>
</gene>
<dbReference type="SUPFAM" id="SSF53098">
    <property type="entry name" value="Ribonuclease H-like"/>
    <property type="match status" value="1"/>
</dbReference>
<evidence type="ECO:0000256" key="11">
    <source>
        <dbReference type="ARBA" id="ARBA00022932"/>
    </source>
</evidence>
<evidence type="ECO:0000256" key="1">
    <source>
        <dbReference type="ARBA" id="ARBA00022578"/>
    </source>
</evidence>
<reference evidence="17 18" key="1">
    <citation type="journal article" date="2015" name="Sci. Rep.">
        <title>Chromosome-level genome map provides insights into diverse defense mechanisms in the medicinal fungus Ganoderma sinense.</title>
        <authorList>
            <person name="Zhu Y."/>
            <person name="Xu J."/>
            <person name="Sun C."/>
            <person name="Zhou S."/>
            <person name="Xu H."/>
            <person name="Nelson D.R."/>
            <person name="Qian J."/>
            <person name="Song J."/>
            <person name="Luo H."/>
            <person name="Xiang L."/>
            <person name="Li Y."/>
            <person name="Xu Z."/>
            <person name="Ji A."/>
            <person name="Wang L."/>
            <person name="Lu S."/>
            <person name="Hayward A."/>
            <person name="Sun W."/>
            <person name="Li X."/>
            <person name="Schwartz D.C."/>
            <person name="Wang Y."/>
            <person name="Chen S."/>
        </authorList>
    </citation>
    <scope>NUCLEOTIDE SEQUENCE [LARGE SCALE GENOMIC DNA]</scope>
    <source>
        <strain evidence="17 18">ZZ0214-1</strain>
    </source>
</reference>
<dbReference type="GO" id="GO:0015074">
    <property type="term" value="P:DNA integration"/>
    <property type="evidence" value="ECO:0007669"/>
    <property type="project" value="UniProtKB-KW"/>
</dbReference>
<evidence type="ECO:0000256" key="7">
    <source>
        <dbReference type="ARBA" id="ARBA00022842"/>
    </source>
</evidence>
<feature type="domain" description="Integrase catalytic" evidence="16">
    <location>
        <begin position="34"/>
        <end position="151"/>
    </location>
</feature>
<evidence type="ECO:0000313" key="17">
    <source>
        <dbReference type="EMBL" id="PIL34009.1"/>
    </source>
</evidence>
<dbReference type="Gene3D" id="3.30.420.10">
    <property type="entry name" value="Ribonuclease H-like superfamily/Ribonuclease H"/>
    <property type="match status" value="1"/>
</dbReference>
<dbReference type="GO" id="GO:0003964">
    <property type="term" value="F:RNA-directed DNA polymerase activity"/>
    <property type="evidence" value="ECO:0007669"/>
    <property type="project" value="UniProtKB-KW"/>
</dbReference>
<dbReference type="Proteomes" id="UP000230002">
    <property type="component" value="Unassembled WGS sequence"/>
</dbReference>
<keyword evidence="6" id="KW-0378">Hydrolase</keyword>
<evidence type="ECO:0000259" key="16">
    <source>
        <dbReference type="PROSITE" id="PS50994"/>
    </source>
</evidence>
<keyword evidence="1" id="KW-0815">Transposition</keyword>
<keyword evidence="11" id="KW-0808">Transferase</keyword>
<keyword evidence="18" id="KW-1185">Reference proteome</keyword>
<evidence type="ECO:0000256" key="10">
    <source>
        <dbReference type="ARBA" id="ARBA00022918"/>
    </source>
</evidence>
<evidence type="ECO:0000256" key="4">
    <source>
        <dbReference type="ARBA" id="ARBA00022723"/>
    </source>
</evidence>
<keyword evidence="2" id="KW-0548">Nucleotidyltransferase</keyword>
<sequence length="151" mass="16884">MKRTTIVVYCNTTVETTCGDICVQVKITRKAIPNEAHPAEHDIVVTKYGEKFHSDTWDSNATSLGGNAKSVLFVDDRTRYHHGYPLRKNADTDKAYLEFEASVLTQTGTQIKWIHSDNGSEFIGLQDHMRTHGTHWTGSAPHTPEQNGVAE</sequence>
<keyword evidence="4" id="KW-0479">Metal-binding</keyword>
<dbReference type="GO" id="GO:0046872">
    <property type="term" value="F:metal ion binding"/>
    <property type="evidence" value="ECO:0007669"/>
    <property type="project" value="UniProtKB-KW"/>
</dbReference>
<dbReference type="STRING" id="1077348.A0A2G8SJR8"/>
<evidence type="ECO:0000256" key="2">
    <source>
        <dbReference type="ARBA" id="ARBA00022695"/>
    </source>
</evidence>
<keyword evidence="11" id="KW-0239">DNA-directed DNA polymerase</keyword>
<dbReference type="OrthoDB" id="2787817at2759"/>
<dbReference type="GO" id="GO:0003723">
    <property type="term" value="F:RNA binding"/>
    <property type="evidence" value="ECO:0007669"/>
    <property type="project" value="UniProtKB-KW"/>
</dbReference>
<dbReference type="EMBL" id="AYKW01000006">
    <property type="protein sequence ID" value="PIL34009.1"/>
    <property type="molecule type" value="Genomic_DNA"/>
</dbReference>
<feature type="region of interest" description="Disordered" evidence="15">
    <location>
        <begin position="132"/>
        <end position="151"/>
    </location>
</feature>
<proteinExistence type="predicted"/>